<protein>
    <submittedName>
        <fullName evidence="2">Uncharacterized protein</fullName>
    </submittedName>
</protein>
<name>A0A6B0UCR0_IXORI</name>
<accession>A0A6B0UCR0</accession>
<keyword evidence="1" id="KW-0472">Membrane</keyword>
<sequence>MTVGKPERLPYALLPLLHRIGIVILFCTLLARCSFSARMPRMAQNTVDVGLTICSVWDATRMEECCQWKNEIKTKSSC</sequence>
<keyword evidence="1" id="KW-1133">Transmembrane helix</keyword>
<proteinExistence type="predicted"/>
<feature type="transmembrane region" description="Helical" evidence="1">
    <location>
        <begin position="12"/>
        <end position="31"/>
    </location>
</feature>
<organism evidence="2">
    <name type="scientific">Ixodes ricinus</name>
    <name type="common">Common tick</name>
    <name type="synonym">Acarus ricinus</name>
    <dbReference type="NCBI Taxonomy" id="34613"/>
    <lineage>
        <taxon>Eukaryota</taxon>
        <taxon>Metazoa</taxon>
        <taxon>Ecdysozoa</taxon>
        <taxon>Arthropoda</taxon>
        <taxon>Chelicerata</taxon>
        <taxon>Arachnida</taxon>
        <taxon>Acari</taxon>
        <taxon>Parasitiformes</taxon>
        <taxon>Ixodida</taxon>
        <taxon>Ixodoidea</taxon>
        <taxon>Ixodidae</taxon>
        <taxon>Ixodinae</taxon>
        <taxon>Ixodes</taxon>
    </lineage>
</organism>
<dbReference type="AlphaFoldDB" id="A0A6B0UCR0"/>
<reference evidence="2" key="1">
    <citation type="submission" date="2019-12" db="EMBL/GenBank/DDBJ databases">
        <title>An insight into the sialome of adult female Ixodes ricinus ticks feeding for 6 days.</title>
        <authorList>
            <person name="Perner J."/>
            <person name="Ribeiro J.M.C."/>
        </authorList>
    </citation>
    <scope>NUCLEOTIDE SEQUENCE</scope>
    <source>
        <strain evidence="2">Semi-engorged</strain>
        <tissue evidence="2">Salivary glands</tissue>
    </source>
</reference>
<dbReference type="EMBL" id="GIFC01001890">
    <property type="protein sequence ID" value="MXU83973.1"/>
    <property type="molecule type" value="Transcribed_RNA"/>
</dbReference>
<keyword evidence="1" id="KW-0812">Transmembrane</keyword>
<evidence type="ECO:0000313" key="2">
    <source>
        <dbReference type="EMBL" id="MXU83973.1"/>
    </source>
</evidence>
<evidence type="ECO:0000256" key="1">
    <source>
        <dbReference type="SAM" id="Phobius"/>
    </source>
</evidence>